<comment type="subcellular location">
    <subcellularLocation>
        <location evidence="5">Cell membrane</location>
        <topology evidence="5">Multi-pass membrane protein</topology>
    </subcellularLocation>
</comment>
<keyword evidence="4 5" id="KW-0472">Membrane</keyword>
<dbReference type="RefSeq" id="WP_285934170.1">
    <property type="nucleotide sequence ID" value="NZ_JASTZU010000063.1"/>
</dbReference>
<evidence type="ECO:0000313" key="7">
    <source>
        <dbReference type="Proteomes" id="UP001235343"/>
    </source>
</evidence>
<evidence type="ECO:0000256" key="2">
    <source>
        <dbReference type="ARBA" id="ARBA00022692"/>
    </source>
</evidence>
<sequence length="121" mass="13551">MVHLHITAWVLALILFFVARMFYKKGNKAGKILHMILRLDYLLILYSGGSLFTEYLGTSFIPEVIVKSLAGIWVIASLEMILVKMTKDKPTKSFWIQLAISLVLVLVLGFGRLPGGLLPMS</sequence>
<keyword evidence="1 5" id="KW-1003">Cell membrane</keyword>
<keyword evidence="7" id="KW-1185">Reference proteome</keyword>
<organism evidence="6 7">
    <name type="scientific">Aquibacillus rhizosphaerae</name>
    <dbReference type="NCBI Taxonomy" id="3051431"/>
    <lineage>
        <taxon>Bacteria</taxon>
        <taxon>Bacillati</taxon>
        <taxon>Bacillota</taxon>
        <taxon>Bacilli</taxon>
        <taxon>Bacillales</taxon>
        <taxon>Bacillaceae</taxon>
        <taxon>Aquibacillus</taxon>
    </lineage>
</organism>
<dbReference type="HAMAP" id="MF_01536">
    <property type="entry name" value="UPF0344"/>
    <property type="match status" value="1"/>
</dbReference>
<feature type="transmembrane region" description="Helical" evidence="5">
    <location>
        <begin position="6"/>
        <end position="23"/>
    </location>
</feature>
<name>A0ABT7LE69_9BACI</name>
<reference evidence="6 7" key="1">
    <citation type="submission" date="2023-06" db="EMBL/GenBank/DDBJ databases">
        <title>Aquibacillus rhizosphaerae LR5S19.</title>
        <authorList>
            <person name="Sun J.-Q."/>
        </authorList>
    </citation>
    <scope>NUCLEOTIDE SEQUENCE [LARGE SCALE GENOMIC DNA]</scope>
    <source>
        <strain evidence="6 7">LR5S19</strain>
    </source>
</reference>
<evidence type="ECO:0000256" key="5">
    <source>
        <dbReference type="HAMAP-Rule" id="MF_01536"/>
    </source>
</evidence>
<comment type="similarity">
    <text evidence="5">Belongs to the UPF0344 family.</text>
</comment>
<gene>
    <name evidence="6" type="ORF">QQS35_20780</name>
</gene>
<keyword evidence="3 5" id="KW-1133">Transmembrane helix</keyword>
<feature type="transmembrane region" description="Helical" evidence="5">
    <location>
        <begin position="35"/>
        <end position="52"/>
    </location>
</feature>
<evidence type="ECO:0000313" key="6">
    <source>
        <dbReference type="EMBL" id="MDL4842875.1"/>
    </source>
</evidence>
<protein>
    <recommendedName>
        <fullName evidence="5">UPF0344 protein QQS35_20780</fullName>
    </recommendedName>
</protein>
<dbReference type="Proteomes" id="UP001235343">
    <property type="component" value="Unassembled WGS sequence"/>
</dbReference>
<proteinExistence type="inferred from homology"/>
<dbReference type="InterPro" id="IPR010899">
    <property type="entry name" value="UPF0344"/>
</dbReference>
<feature type="transmembrane region" description="Helical" evidence="5">
    <location>
        <begin position="94"/>
        <end position="113"/>
    </location>
</feature>
<evidence type="ECO:0000256" key="4">
    <source>
        <dbReference type="ARBA" id="ARBA00023136"/>
    </source>
</evidence>
<dbReference type="Pfam" id="PF07457">
    <property type="entry name" value="DUF1516"/>
    <property type="match status" value="1"/>
</dbReference>
<evidence type="ECO:0000256" key="3">
    <source>
        <dbReference type="ARBA" id="ARBA00022989"/>
    </source>
</evidence>
<accession>A0ABT7LE69</accession>
<evidence type="ECO:0000256" key="1">
    <source>
        <dbReference type="ARBA" id="ARBA00022475"/>
    </source>
</evidence>
<comment type="caution">
    <text evidence="6">The sequence shown here is derived from an EMBL/GenBank/DDBJ whole genome shotgun (WGS) entry which is preliminary data.</text>
</comment>
<dbReference type="EMBL" id="JASTZU010000063">
    <property type="protein sequence ID" value="MDL4842875.1"/>
    <property type="molecule type" value="Genomic_DNA"/>
</dbReference>
<feature type="transmembrane region" description="Helical" evidence="5">
    <location>
        <begin position="64"/>
        <end position="82"/>
    </location>
</feature>
<keyword evidence="2 5" id="KW-0812">Transmembrane</keyword>